<keyword evidence="4" id="KW-0547">Nucleotide-binding</keyword>
<keyword evidence="8" id="KW-1133">Transmembrane helix</keyword>
<feature type="compositionally biased region" description="Acidic residues" evidence="7">
    <location>
        <begin position="315"/>
        <end position="325"/>
    </location>
</feature>
<dbReference type="PANTHER" id="PTHR43289">
    <property type="entry name" value="MITOGEN-ACTIVATED PROTEIN KINASE KINASE KINASE 20-RELATED"/>
    <property type="match status" value="1"/>
</dbReference>
<dbReference type="GO" id="GO:0005524">
    <property type="term" value="F:ATP binding"/>
    <property type="evidence" value="ECO:0007669"/>
    <property type="project" value="UniProtKB-KW"/>
</dbReference>
<feature type="compositionally biased region" description="Pro residues" evidence="7">
    <location>
        <begin position="329"/>
        <end position="342"/>
    </location>
</feature>
<protein>
    <recommendedName>
        <fullName evidence="1">non-specific serine/threonine protein kinase</fullName>
        <ecNumber evidence="1">2.7.11.1</ecNumber>
    </recommendedName>
</protein>
<evidence type="ECO:0000259" key="9">
    <source>
        <dbReference type="PROSITE" id="PS50011"/>
    </source>
</evidence>
<reference evidence="10 11" key="1">
    <citation type="submission" date="2018-10" db="EMBL/GenBank/DDBJ databases">
        <title>Sequencing the genomes of 1000 actinobacteria strains.</title>
        <authorList>
            <person name="Klenk H.-P."/>
        </authorList>
    </citation>
    <scope>NUCLEOTIDE SEQUENCE [LARGE SCALE GENOMIC DNA]</scope>
    <source>
        <strain evidence="10 11">DSM 45175</strain>
    </source>
</reference>
<feature type="compositionally biased region" description="Pro residues" evidence="7">
    <location>
        <begin position="272"/>
        <end position="287"/>
    </location>
</feature>
<evidence type="ECO:0000313" key="11">
    <source>
        <dbReference type="Proteomes" id="UP000277671"/>
    </source>
</evidence>
<dbReference type="Proteomes" id="UP000277671">
    <property type="component" value="Unassembled WGS sequence"/>
</dbReference>
<proteinExistence type="predicted"/>
<keyword evidence="5 10" id="KW-0418">Kinase</keyword>
<dbReference type="EMBL" id="RBKT01000001">
    <property type="protein sequence ID" value="RKR91890.1"/>
    <property type="molecule type" value="Genomic_DNA"/>
</dbReference>
<dbReference type="PANTHER" id="PTHR43289:SF6">
    <property type="entry name" value="SERINE_THREONINE-PROTEIN KINASE NEKL-3"/>
    <property type="match status" value="1"/>
</dbReference>
<evidence type="ECO:0000256" key="4">
    <source>
        <dbReference type="ARBA" id="ARBA00022741"/>
    </source>
</evidence>
<evidence type="ECO:0000313" key="10">
    <source>
        <dbReference type="EMBL" id="RKR91890.1"/>
    </source>
</evidence>
<sequence>MSATMTTEREYGELVPLGDGPMTTVLAGVHTETGTAYALKVLPGRLDRRTRAELEAELARLSALRAHAPVLVPDRLEEFGNGRLALRMELCTQSLPELLASFGPLSVPDTLALGTALAEALAAAHEVGIVHGGVTPGNVLFRASGEPVLADFGLTLRHAFPADPSRTMDFLAPETVRDGSVDERSDLYGLGAILYLALSGHSPHQGAPGEQEGERLLRVLGSPVPPLPRADLPSGLADLVTALLEKEPSARPVDATTVAGRLSTLYAAVAPPDAPVEPPGTPEPVPPGKQNAGRQTAADATTDPPVVEHEPTGEPVDDPEPEFDDFAAPPAPEAEPSVPAPRPRGEPIVVFGPKRSPRWIARPSVLAGAAALAVLGVVTVLLVLNRPDELDVPTAPAPVAAPSTVPTPTRAAVVLELTDPTDRGNFVELSWRSNQPFDFAVIIAGEGEQTRTIFAHRSTSYRVPVDPVRKYCFEIQATDGQQFYVSPSKPIRGATCRR</sequence>
<feature type="region of interest" description="Disordered" evidence="7">
    <location>
        <begin position="270"/>
        <end position="345"/>
    </location>
</feature>
<keyword evidence="3" id="KW-0808">Transferase</keyword>
<dbReference type="InterPro" id="IPR011009">
    <property type="entry name" value="Kinase-like_dom_sf"/>
</dbReference>
<keyword evidence="11" id="KW-1185">Reference proteome</keyword>
<keyword evidence="2 10" id="KW-0723">Serine/threonine-protein kinase</keyword>
<evidence type="ECO:0000256" key="3">
    <source>
        <dbReference type="ARBA" id="ARBA00022679"/>
    </source>
</evidence>
<organism evidence="10 11">
    <name type="scientific">Micromonospora pisi</name>
    <dbReference type="NCBI Taxonomy" id="589240"/>
    <lineage>
        <taxon>Bacteria</taxon>
        <taxon>Bacillati</taxon>
        <taxon>Actinomycetota</taxon>
        <taxon>Actinomycetes</taxon>
        <taxon>Micromonosporales</taxon>
        <taxon>Micromonosporaceae</taxon>
        <taxon>Micromonospora</taxon>
    </lineage>
</organism>
<evidence type="ECO:0000256" key="7">
    <source>
        <dbReference type="SAM" id="MobiDB-lite"/>
    </source>
</evidence>
<keyword evidence="6" id="KW-0067">ATP-binding</keyword>
<evidence type="ECO:0000256" key="2">
    <source>
        <dbReference type="ARBA" id="ARBA00022527"/>
    </source>
</evidence>
<dbReference type="InterPro" id="IPR000719">
    <property type="entry name" value="Prot_kinase_dom"/>
</dbReference>
<keyword evidence="8" id="KW-0472">Membrane</keyword>
<dbReference type="Gene3D" id="1.10.510.10">
    <property type="entry name" value="Transferase(Phosphotransferase) domain 1"/>
    <property type="match status" value="1"/>
</dbReference>
<feature type="domain" description="Protein kinase" evidence="9">
    <location>
        <begin position="11"/>
        <end position="265"/>
    </location>
</feature>
<dbReference type="GO" id="GO:0004674">
    <property type="term" value="F:protein serine/threonine kinase activity"/>
    <property type="evidence" value="ECO:0007669"/>
    <property type="project" value="UniProtKB-KW"/>
</dbReference>
<name>A0A495JSB4_9ACTN</name>
<evidence type="ECO:0000256" key="8">
    <source>
        <dbReference type="SAM" id="Phobius"/>
    </source>
</evidence>
<keyword evidence="8" id="KW-0812">Transmembrane</keyword>
<dbReference type="EC" id="2.7.11.1" evidence="1"/>
<feature type="transmembrane region" description="Helical" evidence="8">
    <location>
        <begin position="364"/>
        <end position="384"/>
    </location>
</feature>
<dbReference type="PROSITE" id="PS50011">
    <property type="entry name" value="PROTEIN_KINASE_DOM"/>
    <property type="match status" value="1"/>
</dbReference>
<dbReference type="AlphaFoldDB" id="A0A495JSB4"/>
<evidence type="ECO:0000256" key="1">
    <source>
        <dbReference type="ARBA" id="ARBA00012513"/>
    </source>
</evidence>
<dbReference type="Pfam" id="PF00069">
    <property type="entry name" value="Pkinase"/>
    <property type="match status" value="1"/>
</dbReference>
<comment type="caution">
    <text evidence="10">The sequence shown here is derived from an EMBL/GenBank/DDBJ whole genome shotgun (WGS) entry which is preliminary data.</text>
</comment>
<dbReference type="SMART" id="SM00220">
    <property type="entry name" value="S_TKc"/>
    <property type="match status" value="1"/>
</dbReference>
<dbReference type="SUPFAM" id="SSF56112">
    <property type="entry name" value="Protein kinase-like (PK-like)"/>
    <property type="match status" value="1"/>
</dbReference>
<gene>
    <name evidence="10" type="ORF">BDK92_6318</name>
</gene>
<evidence type="ECO:0000256" key="5">
    <source>
        <dbReference type="ARBA" id="ARBA00022777"/>
    </source>
</evidence>
<accession>A0A495JSB4</accession>
<evidence type="ECO:0000256" key="6">
    <source>
        <dbReference type="ARBA" id="ARBA00022840"/>
    </source>
</evidence>